<dbReference type="AlphaFoldDB" id="A0A7J6VPK4"/>
<proteinExistence type="predicted"/>
<keyword evidence="2" id="KW-1185">Reference proteome</keyword>
<organism evidence="1 2">
    <name type="scientific">Thalictrum thalictroides</name>
    <name type="common">Rue-anemone</name>
    <name type="synonym">Anemone thalictroides</name>
    <dbReference type="NCBI Taxonomy" id="46969"/>
    <lineage>
        <taxon>Eukaryota</taxon>
        <taxon>Viridiplantae</taxon>
        <taxon>Streptophyta</taxon>
        <taxon>Embryophyta</taxon>
        <taxon>Tracheophyta</taxon>
        <taxon>Spermatophyta</taxon>
        <taxon>Magnoliopsida</taxon>
        <taxon>Ranunculales</taxon>
        <taxon>Ranunculaceae</taxon>
        <taxon>Thalictroideae</taxon>
        <taxon>Thalictrum</taxon>
    </lineage>
</organism>
<evidence type="ECO:0000313" key="2">
    <source>
        <dbReference type="Proteomes" id="UP000554482"/>
    </source>
</evidence>
<sequence length="72" mass="7826">MIVSVVWKTPKENWVKLNCDGSTLGNLGPAGARCVLGDAIGDLIFAMACPIPFASNLIIWQEFLVAFYGLRL</sequence>
<protein>
    <submittedName>
        <fullName evidence="1">Uncharacterized protein</fullName>
    </submittedName>
</protein>
<comment type="caution">
    <text evidence="1">The sequence shown here is derived from an EMBL/GenBank/DDBJ whole genome shotgun (WGS) entry which is preliminary data.</text>
</comment>
<dbReference type="OrthoDB" id="1752183at2759"/>
<dbReference type="EMBL" id="JABWDY010028813">
    <property type="protein sequence ID" value="KAF5186823.1"/>
    <property type="molecule type" value="Genomic_DNA"/>
</dbReference>
<dbReference type="Proteomes" id="UP000554482">
    <property type="component" value="Unassembled WGS sequence"/>
</dbReference>
<accession>A0A7J6VPK4</accession>
<gene>
    <name evidence="1" type="ORF">FRX31_023590</name>
</gene>
<name>A0A7J6VPK4_THATH</name>
<reference evidence="1 2" key="1">
    <citation type="submission" date="2020-06" db="EMBL/GenBank/DDBJ databases">
        <title>Transcriptomic and genomic resources for Thalictrum thalictroides and T. hernandezii: Facilitating candidate gene discovery in an emerging model plant lineage.</title>
        <authorList>
            <person name="Arias T."/>
            <person name="Riano-Pachon D.M."/>
            <person name="Di Stilio V.S."/>
        </authorList>
    </citation>
    <scope>NUCLEOTIDE SEQUENCE [LARGE SCALE GENOMIC DNA]</scope>
    <source>
        <strain evidence="2">cv. WT478/WT964</strain>
        <tissue evidence="1">Leaves</tissue>
    </source>
</reference>
<evidence type="ECO:0000313" key="1">
    <source>
        <dbReference type="EMBL" id="KAF5186823.1"/>
    </source>
</evidence>